<proteinExistence type="predicted"/>
<evidence type="ECO:0000256" key="1">
    <source>
        <dbReference type="SAM" id="MobiDB-lite"/>
    </source>
</evidence>
<evidence type="ECO:0000313" key="2">
    <source>
        <dbReference type="EMBL" id="KAK6325906.1"/>
    </source>
</evidence>
<dbReference type="AlphaFoldDB" id="A0AAN8NEN9"/>
<accession>A0AAN8NEN9</accession>
<comment type="caution">
    <text evidence="2">The sequence shown here is derived from an EMBL/GenBank/DDBJ whole genome shotgun (WGS) entry which is preliminary data.</text>
</comment>
<sequence length="56" mass="6533">MLMFASFQILSDAVIFFLAKTMSLSGDLNAPHPRRLKAKRQARSQRSRVNKTRQRR</sequence>
<protein>
    <submittedName>
        <fullName evidence="2">Uncharacterized protein</fullName>
    </submittedName>
</protein>
<feature type="region of interest" description="Disordered" evidence="1">
    <location>
        <begin position="25"/>
        <end position="56"/>
    </location>
</feature>
<gene>
    <name evidence="2" type="ORF">J4Q44_G00052480</name>
</gene>
<name>A0AAN8NEN9_9TELE</name>
<reference evidence="2 3" key="1">
    <citation type="submission" date="2021-04" db="EMBL/GenBank/DDBJ databases">
        <authorList>
            <person name="De Guttry C."/>
            <person name="Zahm M."/>
            <person name="Klopp C."/>
            <person name="Cabau C."/>
            <person name="Louis A."/>
            <person name="Berthelot C."/>
            <person name="Parey E."/>
            <person name="Roest Crollius H."/>
            <person name="Montfort J."/>
            <person name="Robinson-Rechavi M."/>
            <person name="Bucao C."/>
            <person name="Bouchez O."/>
            <person name="Gislard M."/>
            <person name="Lluch J."/>
            <person name="Milhes M."/>
            <person name="Lampietro C."/>
            <person name="Lopez Roques C."/>
            <person name="Donnadieu C."/>
            <person name="Braasch I."/>
            <person name="Desvignes T."/>
            <person name="Postlethwait J."/>
            <person name="Bobe J."/>
            <person name="Wedekind C."/>
            <person name="Guiguen Y."/>
        </authorList>
    </citation>
    <scope>NUCLEOTIDE SEQUENCE [LARGE SCALE GENOMIC DNA]</scope>
    <source>
        <strain evidence="2">Cs_M1</strain>
        <tissue evidence="2">Blood</tissue>
    </source>
</reference>
<keyword evidence="3" id="KW-1185">Reference proteome</keyword>
<feature type="compositionally biased region" description="Basic residues" evidence="1">
    <location>
        <begin position="32"/>
        <end position="56"/>
    </location>
</feature>
<evidence type="ECO:0000313" key="3">
    <source>
        <dbReference type="Proteomes" id="UP001356427"/>
    </source>
</evidence>
<dbReference type="EMBL" id="JAGTTL010000003">
    <property type="protein sequence ID" value="KAK6325906.1"/>
    <property type="molecule type" value="Genomic_DNA"/>
</dbReference>
<feature type="non-terminal residue" evidence="2">
    <location>
        <position position="56"/>
    </location>
</feature>
<organism evidence="2 3">
    <name type="scientific">Coregonus suidteri</name>
    <dbReference type="NCBI Taxonomy" id="861788"/>
    <lineage>
        <taxon>Eukaryota</taxon>
        <taxon>Metazoa</taxon>
        <taxon>Chordata</taxon>
        <taxon>Craniata</taxon>
        <taxon>Vertebrata</taxon>
        <taxon>Euteleostomi</taxon>
        <taxon>Actinopterygii</taxon>
        <taxon>Neopterygii</taxon>
        <taxon>Teleostei</taxon>
        <taxon>Protacanthopterygii</taxon>
        <taxon>Salmoniformes</taxon>
        <taxon>Salmonidae</taxon>
        <taxon>Coregoninae</taxon>
        <taxon>Coregonus</taxon>
    </lineage>
</organism>
<dbReference type="Proteomes" id="UP001356427">
    <property type="component" value="Unassembled WGS sequence"/>
</dbReference>